<evidence type="ECO:0000313" key="2">
    <source>
        <dbReference type="Proteomes" id="UP000271870"/>
    </source>
</evidence>
<dbReference type="Proteomes" id="UP000271870">
    <property type="component" value="Unassembled WGS sequence"/>
</dbReference>
<protein>
    <submittedName>
        <fullName evidence="1">ASCH domain-containing protein</fullName>
    </submittedName>
</protein>
<accession>A0ABX9WUV8</accession>
<dbReference type="RefSeq" id="WP_123250516.1">
    <property type="nucleotide sequence ID" value="NZ_RJLS01000008.1"/>
</dbReference>
<comment type="caution">
    <text evidence="1">The sequence shown here is derived from an EMBL/GenBank/DDBJ whole genome shotgun (WGS) entry which is preliminary data.</text>
</comment>
<keyword evidence="2" id="KW-1185">Reference proteome</keyword>
<evidence type="ECO:0000313" key="1">
    <source>
        <dbReference type="EMBL" id="RNM24743.1"/>
    </source>
</evidence>
<dbReference type="EMBL" id="RJLS01000008">
    <property type="protein sequence ID" value="RNM24743.1"/>
    <property type="molecule type" value="Genomic_DNA"/>
</dbReference>
<reference evidence="1 2" key="1">
    <citation type="submission" date="2018-11" db="EMBL/GenBank/DDBJ databases">
        <title>Characterization of surface water Dickeya isolates.</title>
        <authorList>
            <person name="Van Gijsegem F."/>
            <person name="Pedron J."/>
        </authorList>
    </citation>
    <scope>NUCLEOTIDE SEQUENCE [LARGE SCALE GENOMIC DNA]</scope>
    <source>
        <strain evidence="1 2">FVG10-MFV-A16</strain>
    </source>
</reference>
<proteinExistence type="predicted"/>
<name>A0ABX9WUV8_9GAMM</name>
<organism evidence="1 2">
    <name type="scientific">Dickeya undicola</name>
    <dbReference type="NCBI Taxonomy" id="1577887"/>
    <lineage>
        <taxon>Bacteria</taxon>
        <taxon>Pseudomonadati</taxon>
        <taxon>Pseudomonadota</taxon>
        <taxon>Gammaproteobacteria</taxon>
        <taxon>Enterobacterales</taxon>
        <taxon>Pectobacteriaceae</taxon>
        <taxon>Dickeya</taxon>
    </lineage>
</organism>
<gene>
    <name evidence="1" type="ORF">EFS38_07800</name>
</gene>
<sequence length="102" mass="11816">MSILQLAVMGEYFAAMKAGLKPFEYRLDNAYWRRRLIGRDYEQLVITWGYPARSDMSRRLILPWLGYEMRTITHLHFGDEPVNVFAIRIGTGVGSSPDVCRC</sequence>